<evidence type="ECO:0000313" key="4">
    <source>
        <dbReference type="Proteomes" id="UP001228905"/>
    </source>
</evidence>
<feature type="compositionally biased region" description="Basic and acidic residues" evidence="1">
    <location>
        <begin position="373"/>
        <end position="384"/>
    </location>
</feature>
<feature type="region of interest" description="Disordered" evidence="1">
    <location>
        <begin position="32"/>
        <end position="57"/>
    </location>
</feature>
<protein>
    <recommendedName>
        <fullName evidence="2">eCIS core domain-containing protein</fullName>
    </recommendedName>
</protein>
<keyword evidence="4" id="KW-1185">Reference proteome</keyword>
<sequence>MRQLQAKLKVGEVNDPLEHEADAAADRVMGMADAPASRSAAPPSLQRQAANATTGGGVAPAAVDTVLQSPGAALDPATHDFMADRFGEDFSDVRIHTDAQAARSAEAVEARAYTVGRDIVFGAGQYDPAGGAGRRLLAHELAHVVQQGAGPPLLQRDKAPPKPLAGGNILYIGMNAYQLEVQALKNRYFNRKDAVTTVTRTTDTAHTAVRGGTFDMTTDAGIDSFAAGLGLNPADTTAVAALIKSQPSADRDDLAHVTDIYAQTNADGIDRMSRVILSGHSYGSLIYGHAETKNAETSHVQFDALIKLAGLFPKAAGQTKHLMVAACLSGSEGNLRNIYLKAYPNLQTFTGETMLGPSGQGAADEVANWARKTDSNPTKLDKPRGSGSNWTAAEGYKGDSQLSGAETMTALRNDEAKFNEYFAGTKADANTHAGPLTSYYIQARLASQNAAITGADHDYAQLHADQSFRLRFWKAQVAHFWVDNGAAVRSGYGSAAAPDYGTMSRADALKAIAAFPGVAAGGAAEITAAKALLEALRTLDTKVMSADWLEMP</sequence>
<comment type="caution">
    <text evidence="3">The sequence shown here is derived from an EMBL/GenBank/DDBJ whole genome shotgun (WGS) entry which is preliminary data.</text>
</comment>
<dbReference type="RefSeq" id="WP_307352662.1">
    <property type="nucleotide sequence ID" value="NZ_JAUSVS010000012.1"/>
</dbReference>
<gene>
    <name evidence="3" type="ORF">QO010_004345</name>
</gene>
<reference evidence="3 4" key="1">
    <citation type="submission" date="2023-07" db="EMBL/GenBank/DDBJ databases">
        <title>Genomic Encyclopedia of Type Strains, Phase IV (KMG-IV): sequencing the most valuable type-strain genomes for metagenomic binning, comparative biology and taxonomic classification.</title>
        <authorList>
            <person name="Goeker M."/>
        </authorList>
    </citation>
    <scope>NUCLEOTIDE SEQUENCE [LARGE SCALE GENOMIC DNA]</scope>
    <source>
        <strain evidence="3 4">DSM 18695</strain>
    </source>
</reference>
<dbReference type="EMBL" id="JAUSVS010000012">
    <property type="protein sequence ID" value="MDQ0466550.1"/>
    <property type="molecule type" value="Genomic_DNA"/>
</dbReference>
<feature type="region of interest" description="Disordered" evidence="1">
    <location>
        <begin position="373"/>
        <end position="397"/>
    </location>
</feature>
<organism evidence="3 4">
    <name type="scientific">Caulobacter ginsengisoli</name>
    <dbReference type="NCBI Taxonomy" id="400775"/>
    <lineage>
        <taxon>Bacteria</taxon>
        <taxon>Pseudomonadati</taxon>
        <taxon>Pseudomonadota</taxon>
        <taxon>Alphaproteobacteria</taxon>
        <taxon>Caulobacterales</taxon>
        <taxon>Caulobacteraceae</taxon>
        <taxon>Caulobacter</taxon>
    </lineage>
</organism>
<dbReference type="Proteomes" id="UP001228905">
    <property type="component" value="Unassembled WGS sequence"/>
</dbReference>
<dbReference type="Pfam" id="PF13699">
    <property type="entry name" value="eCIS_core"/>
    <property type="match status" value="1"/>
</dbReference>
<accession>A0ABU0IX41</accession>
<dbReference type="InterPro" id="IPR025295">
    <property type="entry name" value="eCIS_core_dom"/>
</dbReference>
<evidence type="ECO:0000313" key="3">
    <source>
        <dbReference type="EMBL" id="MDQ0466550.1"/>
    </source>
</evidence>
<feature type="domain" description="eCIS core" evidence="2">
    <location>
        <begin position="74"/>
        <end position="150"/>
    </location>
</feature>
<evidence type="ECO:0000256" key="1">
    <source>
        <dbReference type="SAM" id="MobiDB-lite"/>
    </source>
</evidence>
<evidence type="ECO:0000259" key="2">
    <source>
        <dbReference type="Pfam" id="PF13699"/>
    </source>
</evidence>
<proteinExistence type="predicted"/>
<name>A0ABU0IX41_9CAUL</name>